<name>A0AAE0BZ33_9CHLO</name>
<proteinExistence type="predicted"/>
<dbReference type="AlphaFoldDB" id="A0AAE0BZ33"/>
<accession>A0AAE0BZ33</accession>
<keyword evidence="3" id="KW-1185">Reference proteome</keyword>
<dbReference type="Proteomes" id="UP001190700">
    <property type="component" value="Unassembled WGS sequence"/>
</dbReference>
<evidence type="ECO:0000313" key="2">
    <source>
        <dbReference type="EMBL" id="KAK3244699.1"/>
    </source>
</evidence>
<sequence length="174" mass="19467">MSGEHTSPCLQSFSAQVFAREERAQREHMFAPKTQGEHLPHFRRTNFHSLQGKDAWTDTSCVTSNSGKWNYRNVKQGASFSPFGVMESKNVSKRTRIIPGFGLGGLGSPVRHSGHYWEPRPQNSWTSLHNPSSCNANRQRGSQRGSPGGTEYGYVRANESTGYKSQLEEFLKGC</sequence>
<gene>
    <name evidence="2" type="ORF">CYMTET_45700</name>
</gene>
<protein>
    <submittedName>
        <fullName evidence="2">Uncharacterized protein</fullName>
    </submittedName>
</protein>
<reference evidence="2 3" key="1">
    <citation type="journal article" date="2015" name="Genome Biol. Evol.">
        <title>Comparative Genomics of a Bacterivorous Green Alga Reveals Evolutionary Causalities and Consequences of Phago-Mixotrophic Mode of Nutrition.</title>
        <authorList>
            <person name="Burns J.A."/>
            <person name="Paasch A."/>
            <person name="Narechania A."/>
            <person name="Kim E."/>
        </authorList>
    </citation>
    <scope>NUCLEOTIDE SEQUENCE [LARGE SCALE GENOMIC DNA]</scope>
    <source>
        <strain evidence="2 3">PLY_AMNH</strain>
    </source>
</reference>
<feature type="compositionally biased region" description="Polar residues" evidence="1">
    <location>
        <begin position="121"/>
        <end position="137"/>
    </location>
</feature>
<feature type="region of interest" description="Disordered" evidence="1">
    <location>
        <begin position="113"/>
        <end position="154"/>
    </location>
</feature>
<organism evidence="2 3">
    <name type="scientific">Cymbomonas tetramitiformis</name>
    <dbReference type="NCBI Taxonomy" id="36881"/>
    <lineage>
        <taxon>Eukaryota</taxon>
        <taxon>Viridiplantae</taxon>
        <taxon>Chlorophyta</taxon>
        <taxon>Pyramimonadophyceae</taxon>
        <taxon>Pyramimonadales</taxon>
        <taxon>Pyramimonadaceae</taxon>
        <taxon>Cymbomonas</taxon>
    </lineage>
</organism>
<evidence type="ECO:0000256" key="1">
    <source>
        <dbReference type="SAM" id="MobiDB-lite"/>
    </source>
</evidence>
<comment type="caution">
    <text evidence="2">The sequence shown here is derived from an EMBL/GenBank/DDBJ whole genome shotgun (WGS) entry which is preliminary data.</text>
</comment>
<evidence type="ECO:0000313" key="3">
    <source>
        <dbReference type="Proteomes" id="UP001190700"/>
    </source>
</evidence>
<dbReference type="EMBL" id="LGRX02031546">
    <property type="protein sequence ID" value="KAK3244699.1"/>
    <property type="molecule type" value="Genomic_DNA"/>
</dbReference>